<dbReference type="KEGG" id="fmr:Fuma_01242"/>
<keyword evidence="3" id="KW-0489">Methyltransferase</keyword>
<dbReference type="SUPFAM" id="SSF53335">
    <property type="entry name" value="S-adenosyl-L-methionine-dependent methyltransferases"/>
    <property type="match status" value="1"/>
</dbReference>
<evidence type="ECO:0000259" key="2">
    <source>
        <dbReference type="Pfam" id="PF08241"/>
    </source>
</evidence>
<reference evidence="3 4" key="1">
    <citation type="journal article" date="2016" name="Front. Microbiol.">
        <title>Fuerstia marisgermanicae gen. nov., sp. nov., an Unusual Member of the Phylum Planctomycetes from the German Wadden Sea.</title>
        <authorList>
            <person name="Kohn T."/>
            <person name="Heuer A."/>
            <person name="Jogler M."/>
            <person name="Vollmers J."/>
            <person name="Boedeker C."/>
            <person name="Bunk B."/>
            <person name="Rast P."/>
            <person name="Borchert D."/>
            <person name="Glockner I."/>
            <person name="Freese H.M."/>
            <person name="Klenk H.P."/>
            <person name="Overmann J."/>
            <person name="Kaster A.K."/>
            <person name="Rohde M."/>
            <person name="Wiegand S."/>
            <person name="Jogler C."/>
        </authorList>
    </citation>
    <scope>NUCLEOTIDE SEQUENCE [LARGE SCALE GENOMIC DNA]</scope>
    <source>
        <strain evidence="3 4">NH11</strain>
    </source>
</reference>
<dbReference type="InterPro" id="IPR029063">
    <property type="entry name" value="SAM-dependent_MTases_sf"/>
</dbReference>
<accession>A0A1P8WC61</accession>
<organism evidence="3 4">
    <name type="scientific">Fuerstiella marisgermanici</name>
    <dbReference type="NCBI Taxonomy" id="1891926"/>
    <lineage>
        <taxon>Bacteria</taxon>
        <taxon>Pseudomonadati</taxon>
        <taxon>Planctomycetota</taxon>
        <taxon>Planctomycetia</taxon>
        <taxon>Planctomycetales</taxon>
        <taxon>Planctomycetaceae</taxon>
        <taxon>Fuerstiella</taxon>
    </lineage>
</organism>
<evidence type="ECO:0000313" key="3">
    <source>
        <dbReference type="EMBL" id="APZ91651.1"/>
    </source>
</evidence>
<sequence length="286" mass="32141">MNLETTSIARPPVYFDRMIDAYYAGRIGRHAHLGHWDEPDESLAIGPQAVDSDAFEMAQARMNAEMIRMAHLTAGTRILDVACGFGGLIETLDDRLTDVDLAGVNIDIRQLEICQRLQSINGNALRWQEADACDLPFADETFDTLFCIEAMFHFASRERFLAEARRVLKPGGRLVLTDVVLLQDDRMPSFCFDAILNDGYGPWPDPWCELGDAATLIESSGTWEDIRQVDATQNTLPSYKFIAPRHEHNHRAPQDVAARSAMLLHWLHANHLLRYDYISAVAGVSL</sequence>
<dbReference type="OrthoDB" id="278023at2"/>
<proteinExistence type="predicted"/>
<name>A0A1P8WC61_9PLAN</name>
<dbReference type="EC" id="2.1.1.164" evidence="3"/>
<evidence type="ECO:0000256" key="1">
    <source>
        <dbReference type="ARBA" id="ARBA00022679"/>
    </source>
</evidence>
<dbReference type="GO" id="GO:0102082">
    <property type="term" value="F:demethylrebeccamycin--D-glucose O-methyltransferase activity"/>
    <property type="evidence" value="ECO:0007669"/>
    <property type="project" value="UniProtKB-EC"/>
</dbReference>
<keyword evidence="4" id="KW-1185">Reference proteome</keyword>
<dbReference type="InterPro" id="IPR013216">
    <property type="entry name" value="Methyltransf_11"/>
</dbReference>
<dbReference type="AlphaFoldDB" id="A0A1P8WC61"/>
<dbReference type="PANTHER" id="PTHR44068">
    <property type="entry name" value="ZGC:194242"/>
    <property type="match status" value="1"/>
</dbReference>
<dbReference type="Proteomes" id="UP000187735">
    <property type="component" value="Chromosome"/>
</dbReference>
<dbReference type="EMBL" id="CP017641">
    <property type="protein sequence ID" value="APZ91651.1"/>
    <property type="molecule type" value="Genomic_DNA"/>
</dbReference>
<dbReference type="PANTHER" id="PTHR44068:SF11">
    <property type="entry name" value="GERANYL DIPHOSPHATE 2-C-METHYLTRANSFERASE"/>
    <property type="match status" value="1"/>
</dbReference>
<dbReference type="CDD" id="cd02440">
    <property type="entry name" value="AdoMet_MTases"/>
    <property type="match status" value="1"/>
</dbReference>
<protein>
    <submittedName>
        <fullName evidence="3">Demethylrebeccamycin-D-glucose O-methyltransferase</fullName>
        <ecNumber evidence="3">2.1.1.164</ecNumber>
    </submittedName>
</protein>
<evidence type="ECO:0000313" key="4">
    <source>
        <dbReference type="Proteomes" id="UP000187735"/>
    </source>
</evidence>
<keyword evidence="1 3" id="KW-0808">Transferase</keyword>
<feature type="domain" description="Methyltransferase type 11" evidence="2">
    <location>
        <begin position="79"/>
        <end position="176"/>
    </location>
</feature>
<dbReference type="Pfam" id="PF08241">
    <property type="entry name" value="Methyltransf_11"/>
    <property type="match status" value="1"/>
</dbReference>
<dbReference type="InterPro" id="IPR050447">
    <property type="entry name" value="Erg6_SMT_methyltransf"/>
</dbReference>
<dbReference type="GO" id="GO:0008757">
    <property type="term" value="F:S-adenosylmethionine-dependent methyltransferase activity"/>
    <property type="evidence" value="ECO:0007669"/>
    <property type="project" value="InterPro"/>
</dbReference>
<dbReference type="Gene3D" id="3.40.50.150">
    <property type="entry name" value="Vaccinia Virus protein VP39"/>
    <property type="match status" value="1"/>
</dbReference>
<dbReference type="GO" id="GO:0032259">
    <property type="term" value="P:methylation"/>
    <property type="evidence" value="ECO:0007669"/>
    <property type="project" value="UniProtKB-KW"/>
</dbReference>
<dbReference type="RefSeq" id="WP_077023378.1">
    <property type="nucleotide sequence ID" value="NZ_CP017641.1"/>
</dbReference>
<gene>
    <name evidence="3" type="primary">rebM</name>
    <name evidence="3" type="ORF">Fuma_01242</name>
</gene>
<dbReference type="STRING" id="1891926.Fuma_01242"/>